<dbReference type="RefSeq" id="WP_105941154.1">
    <property type="nucleotide sequence ID" value="NZ_CP027433.1"/>
</dbReference>
<feature type="transmembrane region" description="Helical" evidence="7">
    <location>
        <begin position="117"/>
        <end position="139"/>
    </location>
</feature>
<dbReference type="Pfam" id="PF07690">
    <property type="entry name" value="MFS_1"/>
    <property type="match status" value="1"/>
</dbReference>
<gene>
    <name evidence="9" type="ORF">C6V83_03115</name>
</gene>
<feature type="transmembrane region" description="Helical" evidence="7">
    <location>
        <begin position="28"/>
        <end position="52"/>
    </location>
</feature>
<feature type="transmembrane region" description="Helical" evidence="7">
    <location>
        <begin position="375"/>
        <end position="400"/>
    </location>
</feature>
<dbReference type="CDD" id="cd17321">
    <property type="entry name" value="MFS_MMR_MDR_like"/>
    <property type="match status" value="1"/>
</dbReference>
<dbReference type="PANTHER" id="PTHR42718">
    <property type="entry name" value="MAJOR FACILITATOR SUPERFAMILY MULTIDRUG TRANSPORTER MFSC"/>
    <property type="match status" value="1"/>
</dbReference>
<dbReference type="OrthoDB" id="9781469at2"/>
<feature type="transmembrane region" description="Helical" evidence="7">
    <location>
        <begin position="93"/>
        <end position="111"/>
    </location>
</feature>
<dbReference type="InterPro" id="IPR036259">
    <property type="entry name" value="MFS_trans_sf"/>
</dbReference>
<feature type="transmembrane region" description="Helical" evidence="7">
    <location>
        <begin position="322"/>
        <end position="343"/>
    </location>
</feature>
<proteinExistence type="predicted"/>
<keyword evidence="3" id="KW-1003">Cell membrane</keyword>
<dbReference type="PROSITE" id="PS50850">
    <property type="entry name" value="MFS"/>
    <property type="match status" value="1"/>
</dbReference>
<protein>
    <submittedName>
        <fullName evidence="9">MFS transporter</fullName>
    </submittedName>
</protein>
<organism evidence="9 10">
    <name type="scientific">Gordonia iterans</name>
    <dbReference type="NCBI Taxonomy" id="1004901"/>
    <lineage>
        <taxon>Bacteria</taxon>
        <taxon>Bacillati</taxon>
        <taxon>Actinomycetota</taxon>
        <taxon>Actinomycetes</taxon>
        <taxon>Mycobacteriales</taxon>
        <taxon>Gordoniaceae</taxon>
        <taxon>Gordonia</taxon>
    </lineage>
</organism>
<feature type="transmembrane region" description="Helical" evidence="7">
    <location>
        <begin position="151"/>
        <end position="174"/>
    </location>
</feature>
<dbReference type="SUPFAM" id="SSF103473">
    <property type="entry name" value="MFS general substrate transporter"/>
    <property type="match status" value="1"/>
</dbReference>
<feature type="transmembrane region" description="Helical" evidence="7">
    <location>
        <begin position="244"/>
        <end position="264"/>
    </location>
</feature>
<evidence type="ECO:0000256" key="1">
    <source>
        <dbReference type="ARBA" id="ARBA00004651"/>
    </source>
</evidence>
<feature type="transmembrane region" description="Helical" evidence="7">
    <location>
        <begin position="483"/>
        <end position="502"/>
    </location>
</feature>
<evidence type="ECO:0000256" key="4">
    <source>
        <dbReference type="ARBA" id="ARBA00022692"/>
    </source>
</evidence>
<feature type="transmembrane region" description="Helical" evidence="7">
    <location>
        <begin position="64"/>
        <end position="81"/>
    </location>
</feature>
<dbReference type="InterPro" id="IPR020846">
    <property type="entry name" value="MFS_dom"/>
</dbReference>
<sequence length="512" mass="53449">MSLLYSPEIRSDGTLTAELPAWRRWSALGVLSLALLTVVMDLTVLNVALPSITDDLLPSAAQQLWIVDAYSLVLAGLLISMSGLADRIGRRRLLMAGFTLFALASLLVMWADSAAAVIALRALLGLGGAMIMPTTLSMLRVVFVDPRERTLALGVWAAVSAAGAAVGPIIGGFLLEHFSWHSAFLVNVPPMVLALVAAAFLLPESRVQTTARWDFAGSALSLGGVAALVWSIKQFGKHFLDDGLANGPAWLALIAAVVLLTTFVRRCLRRPDPLLDVRLFLRPQLTAGVLAALFSMLAMGGGLLLLAQWLQGVEHFSPLESGVRLLPFAVGAVVTSIAARWLVDLLGVRTVMGLALALPAAGFLLLWASPDPLEYGWVAVSMVLQGAGAGALAIGSAMIMSGSPQEKAGNAAAIEETAYDLGNVFGVALLGTIAAVIFSDKLSSPVPGADQSLNAALRIAAETGDPVLAAQAASSFTDALTRVGLIGSVILLGAAAIVYFLTPRGLDIDVQH</sequence>
<keyword evidence="2" id="KW-0813">Transport</keyword>
<feature type="transmembrane region" description="Helical" evidence="7">
    <location>
        <begin position="285"/>
        <end position="310"/>
    </location>
</feature>
<feature type="transmembrane region" description="Helical" evidence="7">
    <location>
        <begin position="180"/>
        <end position="201"/>
    </location>
</feature>
<feature type="transmembrane region" description="Helical" evidence="7">
    <location>
        <begin position="213"/>
        <end position="232"/>
    </location>
</feature>
<dbReference type="PROSITE" id="PS00216">
    <property type="entry name" value="SUGAR_TRANSPORT_1"/>
    <property type="match status" value="1"/>
</dbReference>
<evidence type="ECO:0000313" key="10">
    <source>
        <dbReference type="Proteomes" id="UP000239814"/>
    </source>
</evidence>
<dbReference type="EMBL" id="CP027433">
    <property type="protein sequence ID" value="AVL99419.1"/>
    <property type="molecule type" value="Genomic_DNA"/>
</dbReference>
<dbReference type="InterPro" id="IPR011701">
    <property type="entry name" value="MFS"/>
</dbReference>
<dbReference type="GO" id="GO:0005886">
    <property type="term" value="C:plasma membrane"/>
    <property type="evidence" value="ECO:0007669"/>
    <property type="project" value="UniProtKB-SubCell"/>
</dbReference>
<dbReference type="GO" id="GO:0022857">
    <property type="term" value="F:transmembrane transporter activity"/>
    <property type="evidence" value="ECO:0007669"/>
    <property type="project" value="InterPro"/>
</dbReference>
<dbReference type="PANTHER" id="PTHR42718:SF47">
    <property type="entry name" value="METHYL VIOLOGEN RESISTANCE PROTEIN SMVA"/>
    <property type="match status" value="1"/>
</dbReference>
<evidence type="ECO:0000256" key="5">
    <source>
        <dbReference type="ARBA" id="ARBA00022989"/>
    </source>
</evidence>
<evidence type="ECO:0000256" key="7">
    <source>
        <dbReference type="SAM" id="Phobius"/>
    </source>
</evidence>
<accession>A0A2S0KCM8</accession>
<keyword evidence="10" id="KW-1185">Reference proteome</keyword>
<dbReference type="InterPro" id="IPR005829">
    <property type="entry name" value="Sugar_transporter_CS"/>
</dbReference>
<evidence type="ECO:0000313" key="9">
    <source>
        <dbReference type="EMBL" id="AVL99419.1"/>
    </source>
</evidence>
<dbReference type="Gene3D" id="1.20.1250.20">
    <property type="entry name" value="MFS general substrate transporter like domains"/>
    <property type="match status" value="1"/>
</dbReference>
<dbReference type="AlphaFoldDB" id="A0A2S0KCM8"/>
<keyword evidence="6 7" id="KW-0472">Membrane</keyword>
<dbReference type="KEGG" id="git:C6V83_03115"/>
<evidence type="ECO:0000259" key="8">
    <source>
        <dbReference type="PROSITE" id="PS50850"/>
    </source>
</evidence>
<dbReference type="PRINTS" id="PR01036">
    <property type="entry name" value="TCRTETB"/>
</dbReference>
<evidence type="ECO:0000256" key="2">
    <source>
        <dbReference type="ARBA" id="ARBA00022448"/>
    </source>
</evidence>
<keyword evidence="5 7" id="KW-1133">Transmembrane helix</keyword>
<feature type="transmembrane region" description="Helical" evidence="7">
    <location>
        <begin position="421"/>
        <end position="438"/>
    </location>
</feature>
<evidence type="ECO:0000256" key="6">
    <source>
        <dbReference type="ARBA" id="ARBA00023136"/>
    </source>
</evidence>
<dbReference type="Proteomes" id="UP000239814">
    <property type="component" value="Chromosome"/>
</dbReference>
<name>A0A2S0KCM8_9ACTN</name>
<keyword evidence="4 7" id="KW-0812">Transmembrane</keyword>
<feature type="domain" description="Major facilitator superfamily (MFS) profile" evidence="8">
    <location>
        <begin position="27"/>
        <end position="506"/>
    </location>
</feature>
<evidence type="ECO:0000256" key="3">
    <source>
        <dbReference type="ARBA" id="ARBA00022475"/>
    </source>
</evidence>
<feature type="transmembrane region" description="Helical" evidence="7">
    <location>
        <begin position="350"/>
        <end position="369"/>
    </location>
</feature>
<reference evidence="9 10" key="1">
    <citation type="submission" date="2018-03" db="EMBL/GenBank/DDBJ databases">
        <title>Characteristics and genome of n-alkane degrading marine bacteria Gordonia iterans isolated from crude oil contaminated in Tae-an, South Korea.</title>
        <authorList>
            <person name="Lee S.-S."/>
            <person name="Kim H."/>
        </authorList>
    </citation>
    <scope>NUCLEOTIDE SEQUENCE [LARGE SCALE GENOMIC DNA]</scope>
    <source>
        <strain evidence="9 10">Co17</strain>
    </source>
</reference>
<comment type="subcellular location">
    <subcellularLocation>
        <location evidence="1">Cell membrane</location>
        <topology evidence="1">Multi-pass membrane protein</topology>
    </subcellularLocation>
</comment>